<dbReference type="SUPFAM" id="SSF52821">
    <property type="entry name" value="Rhodanese/Cell cycle control phosphatase"/>
    <property type="match status" value="1"/>
</dbReference>
<evidence type="ECO:0000256" key="6">
    <source>
        <dbReference type="ARBA" id="ARBA00023284"/>
    </source>
</evidence>
<dbReference type="Pfam" id="PF07992">
    <property type="entry name" value="Pyr_redox_2"/>
    <property type="match status" value="1"/>
</dbReference>
<dbReference type="Gene3D" id="3.30.110.40">
    <property type="entry name" value="TusA-like domain"/>
    <property type="match status" value="1"/>
</dbReference>
<dbReference type="InterPro" id="IPR036868">
    <property type="entry name" value="TusA-like_sf"/>
</dbReference>
<dbReference type="OrthoDB" id="9802028at2"/>
<dbReference type="PANTHER" id="PTHR43429">
    <property type="entry name" value="PYRIDINE NUCLEOTIDE-DISULFIDE OXIDOREDUCTASE DOMAIN-CONTAINING"/>
    <property type="match status" value="1"/>
</dbReference>
<name>A0A172ZHY1_9BACL</name>
<dbReference type="PANTHER" id="PTHR43429:SF1">
    <property type="entry name" value="NAD(P)H SULFUR OXIDOREDUCTASE (COA-DEPENDENT)"/>
    <property type="match status" value="1"/>
</dbReference>
<evidence type="ECO:0000256" key="3">
    <source>
        <dbReference type="ARBA" id="ARBA00022630"/>
    </source>
</evidence>
<dbReference type="InterPro" id="IPR036873">
    <property type="entry name" value="Rhodanese-like_dom_sf"/>
</dbReference>
<feature type="region of interest" description="Disordered" evidence="7">
    <location>
        <begin position="698"/>
        <end position="717"/>
    </location>
</feature>
<dbReference type="EMBL" id="CP013023">
    <property type="protein sequence ID" value="ANF97139.1"/>
    <property type="molecule type" value="Genomic_DNA"/>
</dbReference>
<dbReference type="Pfam" id="PF13686">
    <property type="entry name" value="DrsE_2"/>
    <property type="match status" value="1"/>
</dbReference>
<dbReference type="SUPFAM" id="SSF55424">
    <property type="entry name" value="FAD/NAD-linked reductases, dimerisation (C-terminal) domain"/>
    <property type="match status" value="1"/>
</dbReference>
<reference evidence="10" key="1">
    <citation type="submission" date="2015-10" db="EMBL/GenBank/DDBJ databases">
        <title>Genome of Paenibacillus bovis sp. nov.</title>
        <authorList>
            <person name="Wu Z."/>
            <person name="Gao C."/>
            <person name="Liu Z."/>
            <person name="Zheng H."/>
        </authorList>
    </citation>
    <scope>NUCLEOTIDE SEQUENCE [LARGE SCALE GENOMIC DNA]</scope>
    <source>
        <strain evidence="10">BD3526</strain>
    </source>
</reference>
<evidence type="ECO:0000256" key="5">
    <source>
        <dbReference type="ARBA" id="ARBA00023002"/>
    </source>
</evidence>
<keyword evidence="5" id="KW-0560">Oxidoreductase</keyword>
<dbReference type="Gene3D" id="3.50.50.60">
    <property type="entry name" value="FAD/NAD(P)-binding domain"/>
    <property type="match status" value="2"/>
</dbReference>
<dbReference type="InterPro" id="IPR023753">
    <property type="entry name" value="FAD/NAD-binding_dom"/>
</dbReference>
<dbReference type="PROSITE" id="PS01148">
    <property type="entry name" value="UPF0033"/>
    <property type="match status" value="1"/>
</dbReference>
<dbReference type="InterPro" id="IPR032836">
    <property type="entry name" value="DsrE2-like"/>
</dbReference>
<dbReference type="InterPro" id="IPR016156">
    <property type="entry name" value="FAD/NAD-linked_Rdtase_dimer_sf"/>
</dbReference>
<protein>
    <submittedName>
        <fullName evidence="9">CoA-disulfide reductase</fullName>
    </submittedName>
</protein>
<evidence type="ECO:0000313" key="10">
    <source>
        <dbReference type="Proteomes" id="UP000078148"/>
    </source>
</evidence>
<dbReference type="Gene3D" id="3.40.250.10">
    <property type="entry name" value="Rhodanese-like domain"/>
    <property type="match status" value="1"/>
</dbReference>
<dbReference type="InterPro" id="IPR004099">
    <property type="entry name" value="Pyr_nucl-diS_OxRdtase_dimer"/>
</dbReference>
<keyword evidence="6" id="KW-0676">Redox-active center</keyword>
<proteinExistence type="inferred from homology"/>
<dbReference type="KEGG" id="pbv:AR543_14760"/>
<dbReference type="InterPro" id="IPR036188">
    <property type="entry name" value="FAD/NAD-bd_sf"/>
</dbReference>
<dbReference type="Pfam" id="PF00581">
    <property type="entry name" value="Rhodanese"/>
    <property type="match status" value="1"/>
</dbReference>
<dbReference type="Proteomes" id="UP000078148">
    <property type="component" value="Chromosome"/>
</dbReference>
<dbReference type="SMART" id="SM00450">
    <property type="entry name" value="RHOD"/>
    <property type="match status" value="1"/>
</dbReference>
<dbReference type="STRING" id="1616788.AR543_14760"/>
<organism evidence="9 10">
    <name type="scientific">Paenibacillus bovis</name>
    <dbReference type="NCBI Taxonomy" id="1616788"/>
    <lineage>
        <taxon>Bacteria</taxon>
        <taxon>Bacillati</taxon>
        <taxon>Bacillota</taxon>
        <taxon>Bacilli</taxon>
        <taxon>Bacillales</taxon>
        <taxon>Paenibacillaceae</taxon>
        <taxon>Paenibacillus</taxon>
    </lineage>
</organism>
<dbReference type="Pfam" id="PF02852">
    <property type="entry name" value="Pyr_redox_dim"/>
    <property type="match status" value="1"/>
</dbReference>
<dbReference type="SUPFAM" id="SSF75169">
    <property type="entry name" value="DsrEFH-like"/>
    <property type="match status" value="1"/>
</dbReference>
<gene>
    <name evidence="9" type="ORF">AR543_14760</name>
</gene>
<dbReference type="SUPFAM" id="SSF51905">
    <property type="entry name" value="FAD/NAD(P)-binding domain"/>
    <property type="match status" value="1"/>
</dbReference>
<evidence type="ECO:0000313" key="9">
    <source>
        <dbReference type="EMBL" id="ANF97139.1"/>
    </source>
</evidence>
<comment type="similarity">
    <text evidence="2">Belongs to the class-III pyridine nucleotide-disulfide oxidoreductase family.</text>
</comment>
<dbReference type="InterPro" id="IPR027396">
    <property type="entry name" value="DsrEFH-like"/>
</dbReference>
<evidence type="ECO:0000256" key="4">
    <source>
        <dbReference type="ARBA" id="ARBA00022827"/>
    </source>
</evidence>
<keyword evidence="10" id="KW-1185">Reference proteome</keyword>
<evidence type="ECO:0000256" key="7">
    <source>
        <dbReference type="SAM" id="MobiDB-lite"/>
    </source>
</evidence>
<dbReference type="PRINTS" id="PR00411">
    <property type="entry name" value="PNDRDTASEI"/>
</dbReference>
<sequence>MENKTQKRKVLIVGGVAGGASAAARLRRLDEHAEIIMLEKGPYISFANCGLPYYIGGAIADRERLLVQTPSGMADRFGIDVRTDSEVISVDPERKIVQINSIERGEYSESYDELILSPGAKPVIPAIPGVDHPLIHTVRNIPDIDRIKKQINSSNKQSSIVIGGGFIGVEMAENLREAGLDVTLIEGNPQLLTPFDPEIAASLAQEMQQHGVQLLFSQRVIAFREAAQGIIVQLGSGQELQTDLVILAVGVVPDTGFLADSGIELGTRGHIIVNNKLETSVPHIHAAGDAIEVQDYIHQLPVSIPLAGPANKQGRIIADRLGGLDSTYKGTQGTSIIKVFGLTGATTGSNEKTLQRLGVPYQTTIVHPSSHASYYPGATALTIKLLFTPEGRILGAQAVGYEGVDKRIDDIAVVIRLSGTIHDLTELELSYAPPYSSAKDPVNMAGYAAQNIINGHVQTFTYGDIASIDTGQSLLVDVRTSIEHQNGHIPGSISVPVDELRARIGELDISREIWVYCQVGLRGYTAARILAQHGYRVKNLSGGYKTYKLMYPAATLSPPAQSSQDHLSVPVDHHSSKPKTAVVQPSASTAELSVNPYQSVGEPVAATAAALHSTGDANTPSAPIELDVCGLSCPGPLIQVKQQMDTLQNGQSLRVTASDPGFYEDIQAWASMSHQPLLEISRGHGGTITALLRKSEQPVFTDQDHHPAPRNTLSAETSSPAASTMVVFSGDLDKAIASFIIATGAAASGRKVTMFFTFWGLSVLRKPPAAPVSKNLISRMFGTMMPGSSRQLRLSRMNMLGMGPRMIRGIMQHKNVPSLEELIQTATSLDVEMVACQMSMDVMGIQHEELIDNVKIGGVGYYLGQADQASHNLFI</sequence>
<dbReference type="CDD" id="cd01524">
    <property type="entry name" value="RHOD_Pyr_redox"/>
    <property type="match status" value="1"/>
</dbReference>
<accession>A0A172ZHY1</accession>
<dbReference type="InterPro" id="IPR050260">
    <property type="entry name" value="FAD-bd_OxRdtase"/>
</dbReference>
<dbReference type="InterPro" id="IPR001455">
    <property type="entry name" value="TusA-like"/>
</dbReference>
<dbReference type="Pfam" id="PF01206">
    <property type="entry name" value="TusA"/>
    <property type="match status" value="1"/>
</dbReference>
<evidence type="ECO:0000256" key="1">
    <source>
        <dbReference type="ARBA" id="ARBA00001974"/>
    </source>
</evidence>
<dbReference type="InterPro" id="IPR001763">
    <property type="entry name" value="Rhodanese-like_dom"/>
</dbReference>
<dbReference type="SUPFAM" id="SSF64307">
    <property type="entry name" value="SirA-like"/>
    <property type="match status" value="1"/>
</dbReference>
<dbReference type="GO" id="GO:0016491">
    <property type="term" value="F:oxidoreductase activity"/>
    <property type="evidence" value="ECO:0007669"/>
    <property type="project" value="UniProtKB-KW"/>
</dbReference>
<keyword evidence="3" id="KW-0285">Flavoprotein</keyword>
<evidence type="ECO:0000259" key="8">
    <source>
        <dbReference type="PROSITE" id="PS50206"/>
    </source>
</evidence>
<feature type="domain" description="Rhodanese" evidence="8">
    <location>
        <begin position="469"/>
        <end position="556"/>
    </location>
</feature>
<dbReference type="PROSITE" id="PS50206">
    <property type="entry name" value="RHODANESE_3"/>
    <property type="match status" value="1"/>
</dbReference>
<dbReference type="AlphaFoldDB" id="A0A172ZHY1"/>
<dbReference type="RefSeq" id="WP_060535255.1">
    <property type="nucleotide sequence ID" value="NZ_CP013023.1"/>
</dbReference>
<evidence type="ECO:0000256" key="2">
    <source>
        <dbReference type="ARBA" id="ARBA00009130"/>
    </source>
</evidence>
<keyword evidence="4" id="KW-0274">FAD</keyword>
<reference evidence="9 10" key="2">
    <citation type="journal article" date="2016" name="Int. J. Syst. Evol. Microbiol.">
        <title>Paenibacillus bovis sp. nov., isolated from raw yak (Bos grunniens) milk.</title>
        <authorList>
            <person name="Gao C."/>
            <person name="Han J."/>
            <person name="Liu Z."/>
            <person name="Xu X."/>
            <person name="Hang F."/>
            <person name="Wu Z."/>
        </authorList>
    </citation>
    <scope>NUCLEOTIDE SEQUENCE [LARGE SCALE GENOMIC DNA]</scope>
    <source>
        <strain evidence="9 10">BD3526</strain>
    </source>
</reference>
<dbReference type="PRINTS" id="PR00368">
    <property type="entry name" value="FADPNR"/>
</dbReference>
<comment type="cofactor">
    <cofactor evidence="1">
        <name>FAD</name>
        <dbReference type="ChEBI" id="CHEBI:57692"/>
    </cofactor>
</comment>
<dbReference type="Gene3D" id="3.40.1260.10">
    <property type="entry name" value="DsrEFH-like"/>
    <property type="match status" value="1"/>
</dbReference>